<accession>A0A1H9UCL1</accession>
<dbReference type="InterPro" id="IPR011010">
    <property type="entry name" value="DNA_brk_join_enz"/>
</dbReference>
<dbReference type="InterPro" id="IPR004107">
    <property type="entry name" value="Integrase_SAM-like_N"/>
</dbReference>
<name>A0A1H9UCL1_9BACI</name>
<dbReference type="RefSeq" id="WP_245711709.1">
    <property type="nucleotide sequence ID" value="NZ_FOGL01000017.1"/>
</dbReference>
<keyword evidence="5" id="KW-1185">Reference proteome</keyword>
<dbReference type="InterPro" id="IPR044068">
    <property type="entry name" value="CB"/>
</dbReference>
<reference evidence="4 5" key="1">
    <citation type="submission" date="2016-10" db="EMBL/GenBank/DDBJ databases">
        <authorList>
            <person name="de Groot N.N."/>
        </authorList>
    </citation>
    <scope>NUCLEOTIDE SEQUENCE [LARGE SCALE GENOMIC DNA]</scope>
    <source>
        <strain evidence="4 5">CGMCC 1.7727</strain>
    </source>
</reference>
<protein>
    <submittedName>
        <fullName evidence="4">Phage integrase, N-terminal SAM-like domain</fullName>
    </submittedName>
</protein>
<dbReference type="Gene3D" id="1.10.150.130">
    <property type="match status" value="1"/>
</dbReference>
<dbReference type="AlphaFoldDB" id="A0A1H9UCL1"/>
<dbReference type="InterPro" id="IPR010998">
    <property type="entry name" value="Integrase_recombinase_N"/>
</dbReference>
<dbReference type="GO" id="GO:0003677">
    <property type="term" value="F:DNA binding"/>
    <property type="evidence" value="ECO:0007669"/>
    <property type="project" value="UniProtKB-UniRule"/>
</dbReference>
<evidence type="ECO:0000256" key="1">
    <source>
        <dbReference type="ARBA" id="ARBA00023125"/>
    </source>
</evidence>
<sequence>MNKLRRVTVRRIILFLDGRVWKKYIDQFIRYLYEEAKDEKTIIAYRTSVAHFLKWKEERDGEYIIEETRPIDIKEYTSFLKHQCKRKPATISKYIAALKVFFGFLFDQGLVKDNPMTRIKIETLEYVISANETKWLTKE</sequence>
<keyword evidence="1 2" id="KW-0238">DNA-binding</keyword>
<dbReference type="EMBL" id="FOGL01000017">
    <property type="protein sequence ID" value="SES06884.1"/>
    <property type="molecule type" value="Genomic_DNA"/>
</dbReference>
<evidence type="ECO:0000256" key="2">
    <source>
        <dbReference type="PROSITE-ProRule" id="PRU01248"/>
    </source>
</evidence>
<dbReference type="GO" id="GO:0015074">
    <property type="term" value="P:DNA integration"/>
    <property type="evidence" value="ECO:0007669"/>
    <property type="project" value="InterPro"/>
</dbReference>
<dbReference type="Proteomes" id="UP000199687">
    <property type="component" value="Unassembled WGS sequence"/>
</dbReference>
<evidence type="ECO:0000259" key="3">
    <source>
        <dbReference type="PROSITE" id="PS51900"/>
    </source>
</evidence>
<dbReference type="Pfam" id="PF02899">
    <property type="entry name" value="Phage_int_SAM_1"/>
    <property type="match status" value="1"/>
</dbReference>
<dbReference type="STRING" id="531814.SAMN04487944_1173"/>
<gene>
    <name evidence="4" type="ORF">SAMN04487944_1173</name>
</gene>
<evidence type="ECO:0000313" key="4">
    <source>
        <dbReference type="EMBL" id="SES06884.1"/>
    </source>
</evidence>
<organism evidence="4 5">
    <name type="scientific">Gracilibacillus ureilyticus</name>
    <dbReference type="NCBI Taxonomy" id="531814"/>
    <lineage>
        <taxon>Bacteria</taxon>
        <taxon>Bacillati</taxon>
        <taxon>Bacillota</taxon>
        <taxon>Bacilli</taxon>
        <taxon>Bacillales</taxon>
        <taxon>Bacillaceae</taxon>
        <taxon>Gracilibacillus</taxon>
    </lineage>
</organism>
<feature type="domain" description="Core-binding (CB)" evidence="3">
    <location>
        <begin position="19"/>
        <end position="106"/>
    </location>
</feature>
<dbReference type="SUPFAM" id="SSF56349">
    <property type="entry name" value="DNA breaking-rejoining enzymes"/>
    <property type="match status" value="1"/>
</dbReference>
<dbReference type="PROSITE" id="PS51900">
    <property type="entry name" value="CB"/>
    <property type="match status" value="1"/>
</dbReference>
<evidence type="ECO:0000313" key="5">
    <source>
        <dbReference type="Proteomes" id="UP000199687"/>
    </source>
</evidence>
<proteinExistence type="predicted"/>